<keyword evidence="1" id="KW-0812">Transmembrane</keyword>
<evidence type="ECO:0000313" key="2">
    <source>
        <dbReference type="EMBL" id="CAK5262954.1"/>
    </source>
</evidence>
<evidence type="ECO:0000256" key="1">
    <source>
        <dbReference type="SAM" id="Phobius"/>
    </source>
</evidence>
<dbReference type="AlphaFoldDB" id="A0AAD2GVG6"/>
<accession>A0AAD2GVG6</accession>
<feature type="non-terminal residue" evidence="2">
    <location>
        <position position="1"/>
    </location>
</feature>
<keyword evidence="1" id="KW-0472">Membrane</keyword>
<dbReference type="EMBL" id="CAVNYO010000029">
    <property type="protein sequence ID" value="CAK5262954.1"/>
    <property type="molecule type" value="Genomic_DNA"/>
</dbReference>
<proteinExistence type="predicted"/>
<comment type="caution">
    <text evidence="2">The sequence shown here is derived from an EMBL/GenBank/DDBJ whole genome shotgun (WGS) entry which is preliminary data.</text>
</comment>
<protein>
    <submittedName>
        <fullName evidence="2">Uncharacterized protein</fullName>
    </submittedName>
</protein>
<gene>
    <name evidence="2" type="ORF">MYCIT1_LOCUS2061</name>
</gene>
<name>A0AAD2GVG6_9AGAR</name>
<organism evidence="2 3">
    <name type="scientific">Mycena citricolor</name>
    <dbReference type="NCBI Taxonomy" id="2018698"/>
    <lineage>
        <taxon>Eukaryota</taxon>
        <taxon>Fungi</taxon>
        <taxon>Dikarya</taxon>
        <taxon>Basidiomycota</taxon>
        <taxon>Agaricomycotina</taxon>
        <taxon>Agaricomycetes</taxon>
        <taxon>Agaricomycetidae</taxon>
        <taxon>Agaricales</taxon>
        <taxon>Marasmiineae</taxon>
        <taxon>Mycenaceae</taxon>
        <taxon>Mycena</taxon>
    </lineage>
</organism>
<sequence>TAPDQLPSVICKVFCALILCITPTVIDYSIALYSRGHSVVSIESEKYTDRPQSD</sequence>
<keyword evidence="1" id="KW-1133">Transmembrane helix</keyword>
<reference evidence="2" key="1">
    <citation type="submission" date="2023-11" db="EMBL/GenBank/DDBJ databases">
        <authorList>
            <person name="De Vega J J."/>
            <person name="De Vega J J."/>
        </authorList>
    </citation>
    <scope>NUCLEOTIDE SEQUENCE</scope>
</reference>
<feature type="transmembrane region" description="Helical" evidence="1">
    <location>
        <begin position="6"/>
        <end position="26"/>
    </location>
</feature>
<evidence type="ECO:0000313" key="3">
    <source>
        <dbReference type="Proteomes" id="UP001295794"/>
    </source>
</evidence>
<dbReference type="Proteomes" id="UP001295794">
    <property type="component" value="Unassembled WGS sequence"/>
</dbReference>
<keyword evidence="3" id="KW-1185">Reference proteome</keyword>